<dbReference type="Proteomes" id="UP000308197">
    <property type="component" value="Unassembled WGS sequence"/>
</dbReference>
<accession>A0A5C3PM06</accession>
<feature type="region of interest" description="Disordered" evidence="1">
    <location>
        <begin position="1"/>
        <end position="20"/>
    </location>
</feature>
<dbReference type="EMBL" id="ML211048">
    <property type="protein sequence ID" value="TFK90351.1"/>
    <property type="molecule type" value="Genomic_DNA"/>
</dbReference>
<evidence type="ECO:0000256" key="1">
    <source>
        <dbReference type="SAM" id="MobiDB-lite"/>
    </source>
</evidence>
<evidence type="ECO:0000313" key="2">
    <source>
        <dbReference type="EMBL" id="TFK90351.1"/>
    </source>
</evidence>
<protein>
    <submittedName>
        <fullName evidence="2">Uncharacterized protein</fullName>
    </submittedName>
</protein>
<proteinExistence type="predicted"/>
<organism evidence="2 3">
    <name type="scientific">Polyporus arcularius HHB13444</name>
    <dbReference type="NCBI Taxonomy" id="1314778"/>
    <lineage>
        <taxon>Eukaryota</taxon>
        <taxon>Fungi</taxon>
        <taxon>Dikarya</taxon>
        <taxon>Basidiomycota</taxon>
        <taxon>Agaricomycotina</taxon>
        <taxon>Agaricomycetes</taxon>
        <taxon>Polyporales</taxon>
        <taxon>Polyporaceae</taxon>
        <taxon>Polyporus</taxon>
    </lineage>
</organism>
<dbReference type="InParanoid" id="A0A5C3PM06"/>
<name>A0A5C3PM06_9APHY</name>
<evidence type="ECO:0000313" key="3">
    <source>
        <dbReference type="Proteomes" id="UP000308197"/>
    </source>
</evidence>
<reference evidence="2 3" key="1">
    <citation type="journal article" date="2019" name="Nat. Ecol. Evol.">
        <title>Megaphylogeny resolves global patterns of mushroom evolution.</title>
        <authorList>
            <person name="Varga T."/>
            <person name="Krizsan K."/>
            <person name="Foldi C."/>
            <person name="Dima B."/>
            <person name="Sanchez-Garcia M."/>
            <person name="Sanchez-Ramirez S."/>
            <person name="Szollosi G.J."/>
            <person name="Szarkandi J.G."/>
            <person name="Papp V."/>
            <person name="Albert L."/>
            <person name="Andreopoulos W."/>
            <person name="Angelini C."/>
            <person name="Antonin V."/>
            <person name="Barry K.W."/>
            <person name="Bougher N.L."/>
            <person name="Buchanan P."/>
            <person name="Buyck B."/>
            <person name="Bense V."/>
            <person name="Catcheside P."/>
            <person name="Chovatia M."/>
            <person name="Cooper J."/>
            <person name="Damon W."/>
            <person name="Desjardin D."/>
            <person name="Finy P."/>
            <person name="Geml J."/>
            <person name="Haridas S."/>
            <person name="Hughes K."/>
            <person name="Justo A."/>
            <person name="Karasinski D."/>
            <person name="Kautmanova I."/>
            <person name="Kiss B."/>
            <person name="Kocsube S."/>
            <person name="Kotiranta H."/>
            <person name="LaButti K.M."/>
            <person name="Lechner B.E."/>
            <person name="Liimatainen K."/>
            <person name="Lipzen A."/>
            <person name="Lukacs Z."/>
            <person name="Mihaltcheva S."/>
            <person name="Morgado L.N."/>
            <person name="Niskanen T."/>
            <person name="Noordeloos M.E."/>
            <person name="Ohm R.A."/>
            <person name="Ortiz-Santana B."/>
            <person name="Ovrebo C."/>
            <person name="Racz N."/>
            <person name="Riley R."/>
            <person name="Savchenko A."/>
            <person name="Shiryaev A."/>
            <person name="Soop K."/>
            <person name="Spirin V."/>
            <person name="Szebenyi C."/>
            <person name="Tomsovsky M."/>
            <person name="Tulloss R.E."/>
            <person name="Uehling J."/>
            <person name="Grigoriev I.V."/>
            <person name="Vagvolgyi C."/>
            <person name="Papp T."/>
            <person name="Martin F.M."/>
            <person name="Miettinen O."/>
            <person name="Hibbett D.S."/>
            <person name="Nagy L.G."/>
        </authorList>
    </citation>
    <scope>NUCLEOTIDE SEQUENCE [LARGE SCALE GENOMIC DNA]</scope>
    <source>
        <strain evidence="2 3">HHB13444</strain>
    </source>
</reference>
<sequence>MRQDMCFPARVPPRRHPTSTRLPRSVRICVFSAFAISRSSSLSRNPEIPVLVPRSSRRSPRAFSAFELLEALDHYLRCLV</sequence>
<gene>
    <name evidence="2" type="ORF">K466DRAFT_389937</name>
</gene>
<keyword evidence="3" id="KW-1185">Reference proteome</keyword>
<dbReference type="AlphaFoldDB" id="A0A5C3PM06"/>